<dbReference type="InterPro" id="IPR003594">
    <property type="entry name" value="HATPase_dom"/>
</dbReference>
<gene>
    <name evidence="8" type="ORF">KAK03_10440</name>
</gene>
<evidence type="ECO:0000313" key="8">
    <source>
        <dbReference type="EMBL" id="MBQ0930904.1"/>
    </source>
</evidence>
<evidence type="ECO:0000256" key="4">
    <source>
        <dbReference type="ARBA" id="ARBA00022741"/>
    </source>
</evidence>
<dbReference type="PANTHER" id="PTHR44936">
    <property type="entry name" value="SENSOR PROTEIN CREC"/>
    <property type="match status" value="1"/>
</dbReference>
<keyword evidence="9" id="KW-1185">Reference proteome</keyword>
<dbReference type="Gene3D" id="3.30.565.10">
    <property type="entry name" value="Histidine kinase-like ATPase, C-terminal domain"/>
    <property type="match status" value="1"/>
</dbReference>
<dbReference type="SMART" id="SM00387">
    <property type="entry name" value="HATPase_c"/>
    <property type="match status" value="1"/>
</dbReference>
<evidence type="ECO:0000256" key="6">
    <source>
        <dbReference type="ARBA" id="ARBA00022840"/>
    </source>
</evidence>
<dbReference type="InterPro" id="IPR036890">
    <property type="entry name" value="HATPase_C_sf"/>
</dbReference>
<evidence type="ECO:0000256" key="2">
    <source>
        <dbReference type="ARBA" id="ARBA00012438"/>
    </source>
</evidence>
<dbReference type="PANTHER" id="PTHR44936:SF10">
    <property type="entry name" value="SENSOR PROTEIN RSTB"/>
    <property type="match status" value="1"/>
</dbReference>
<dbReference type="PROSITE" id="PS50109">
    <property type="entry name" value="HIS_KIN"/>
    <property type="match status" value="1"/>
</dbReference>
<evidence type="ECO:0000256" key="1">
    <source>
        <dbReference type="ARBA" id="ARBA00000085"/>
    </source>
</evidence>
<keyword evidence="5 8" id="KW-0418">Kinase</keyword>
<evidence type="ECO:0000313" key="9">
    <source>
        <dbReference type="Proteomes" id="UP000676246"/>
    </source>
</evidence>
<sequence length="210" mass="22278">MSAQAAPDTPPRLAALVVHDLKNELGALEARLQALAERLDDPGAAQARDDCRALRERFVQYLLVYGHDQGLRAHPSDEDPAELLDHLAQSTARRHPGLQTEVLLPHAAPPFAFYDVRLVRLALEAALHNAVRFARGWIGLQAFRRGATLVFRIEDDGPGPGAPDPGAAHATGLGTALCEAVARAHGGPGAQVSLAPRPGGGARFELCLPA</sequence>
<reference evidence="8 9" key="1">
    <citation type="submission" date="2021-04" db="EMBL/GenBank/DDBJ databases">
        <title>The genome sequence of Ideonella sp. 3Y2.</title>
        <authorList>
            <person name="Liu Y."/>
        </authorList>
    </citation>
    <scope>NUCLEOTIDE SEQUENCE [LARGE SCALE GENOMIC DNA]</scope>
    <source>
        <strain evidence="8 9">3Y2</strain>
    </source>
</reference>
<evidence type="ECO:0000256" key="5">
    <source>
        <dbReference type="ARBA" id="ARBA00022777"/>
    </source>
</evidence>
<evidence type="ECO:0000256" key="3">
    <source>
        <dbReference type="ARBA" id="ARBA00022679"/>
    </source>
</evidence>
<dbReference type="EMBL" id="JAGQDD010000006">
    <property type="protein sequence ID" value="MBQ0930904.1"/>
    <property type="molecule type" value="Genomic_DNA"/>
</dbReference>
<dbReference type="PRINTS" id="PR00344">
    <property type="entry name" value="BCTRLSENSOR"/>
</dbReference>
<dbReference type="RefSeq" id="WP_210853895.1">
    <property type="nucleotide sequence ID" value="NZ_JAGQDD010000006.1"/>
</dbReference>
<organism evidence="8 9">
    <name type="scientific">Ideonella alba</name>
    <dbReference type="NCBI Taxonomy" id="2824118"/>
    <lineage>
        <taxon>Bacteria</taxon>
        <taxon>Pseudomonadati</taxon>
        <taxon>Pseudomonadota</taxon>
        <taxon>Betaproteobacteria</taxon>
        <taxon>Burkholderiales</taxon>
        <taxon>Sphaerotilaceae</taxon>
        <taxon>Ideonella</taxon>
    </lineage>
</organism>
<dbReference type="InterPro" id="IPR005467">
    <property type="entry name" value="His_kinase_dom"/>
</dbReference>
<dbReference type="GO" id="GO:0000155">
    <property type="term" value="F:phosphorelay sensor kinase activity"/>
    <property type="evidence" value="ECO:0007669"/>
    <property type="project" value="TreeGrafter"/>
</dbReference>
<comment type="caution">
    <text evidence="8">The sequence shown here is derived from an EMBL/GenBank/DDBJ whole genome shotgun (WGS) entry which is preliminary data.</text>
</comment>
<dbReference type="Pfam" id="PF02518">
    <property type="entry name" value="HATPase_c"/>
    <property type="match status" value="1"/>
</dbReference>
<dbReference type="AlphaFoldDB" id="A0A941BL75"/>
<dbReference type="GO" id="GO:0005886">
    <property type="term" value="C:plasma membrane"/>
    <property type="evidence" value="ECO:0007669"/>
    <property type="project" value="TreeGrafter"/>
</dbReference>
<accession>A0A941BL75</accession>
<keyword evidence="4" id="KW-0547">Nucleotide-binding</keyword>
<name>A0A941BL75_9BURK</name>
<feature type="domain" description="Histidine kinase" evidence="7">
    <location>
        <begin position="16"/>
        <end position="210"/>
    </location>
</feature>
<keyword evidence="3" id="KW-0808">Transferase</keyword>
<proteinExistence type="predicted"/>
<dbReference type="GO" id="GO:0005524">
    <property type="term" value="F:ATP binding"/>
    <property type="evidence" value="ECO:0007669"/>
    <property type="project" value="UniProtKB-KW"/>
</dbReference>
<keyword evidence="6" id="KW-0067">ATP-binding</keyword>
<protein>
    <recommendedName>
        <fullName evidence="2">histidine kinase</fullName>
        <ecNumber evidence="2">2.7.13.3</ecNumber>
    </recommendedName>
</protein>
<dbReference type="InterPro" id="IPR050980">
    <property type="entry name" value="2C_sensor_his_kinase"/>
</dbReference>
<dbReference type="Proteomes" id="UP000676246">
    <property type="component" value="Unassembled WGS sequence"/>
</dbReference>
<evidence type="ECO:0000259" key="7">
    <source>
        <dbReference type="PROSITE" id="PS50109"/>
    </source>
</evidence>
<dbReference type="EC" id="2.7.13.3" evidence="2"/>
<comment type="catalytic activity">
    <reaction evidence="1">
        <text>ATP + protein L-histidine = ADP + protein N-phospho-L-histidine.</text>
        <dbReference type="EC" id="2.7.13.3"/>
    </reaction>
</comment>
<dbReference type="InterPro" id="IPR004358">
    <property type="entry name" value="Sig_transdc_His_kin-like_C"/>
</dbReference>
<dbReference type="SUPFAM" id="SSF55874">
    <property type="entry name" value="ATPase domain of HSP90 chaperone/DNA topoisomerase II/histidine kinase"/>
    <property type="match status" value="1"/>
</dbReference>